<dbReference type="PANTHER" id="PTHR10357">
    <property type="entry name" value="ALPHA-AMYLASE FAMILY MEMBER"/>
    <property type="match status" value="1"/>
</dbReference>
<dbReference type="Gene3D" id="3.20.20.80">
    <property type="entry name" value="Glycosidases"/>
    <property type="match status" value="1"/>
</dbReference>
<dbReference type="RefSeq" id="WP_367973970.1">
    <property type="nucleotide sequence ID" value="NZ_JBFPEQ010000001.1"/>
</dbReference>
<dbReference type="EC" id="3.2.1.-" evidence="4"/>
<organism evidence="4 5">
    <name type="scientific">Leuconostoc aquikimchii</name>
    <dbReference type="NCBI Taxonomy" id="3236804"/>
    <lineage>
        <taxon>Bacteria</taxon>
        <taxon>Bacillati</taxon>
        <taxon>Bacillota</taxon>
        <taxon>Bacilli</taxon>
        <taxon>Lactobacillales</taxon>
        <taxon>Lactobacillaceae</taxon>
        <taxon>Leuconostoc</taxon>
    </lineage>
</organism>
<dbReference type="Gene3D" id="2.60.40.1180">
    <property type="entry name" value="Golgi alpha-mannosidase II"/>
    <property type="match status" value="1"/>
</dbReference>
<evidence type="ECO:0000313" key="4">
    <source>
        <dbReference type="EMBL" id="MEX0380573.1"/>
    </source>
</evidence>
<dbReference type="Gene3D" id="3.90.400.10">
    <property type="entry name" value="Oligo-1,6-glucosidase, Domain 2"/>
    <property type="match status" value="1"/>
</dbReference>
<keyword evidence="5" id="KW-1185">Reference proteome</keyword>
<keyword evidence="4" id="KW-0378">Hydrolase</keyword>
<gene>
    <name evidence="4" type="ORF">AB3K24_04325</name>
</gene>
<accession>A0ABV3S2B6</accession>
<dbReference type="GO" id="GO:0016798">
    <property type="term" value="F:hydrolase activity, acting on glycosyl bonds"/>
    <property type="evidence" value="ECO:0007669"/>
    <property type="project" value="UniProtKB-KW"/>
</dbReference>
<dbReference type="SMART" id="SM00642">
    <property type="entry name" value="Aamy"/>
    <property type="match status" value="1"/>
</dbReference>
<dbReference type="SUPFAM" id="SSF51011">
    <property type="entry name" value="Glycosyl hydrolase domain"/>
    <property type="match status" value="1"/>
</dbReference>
<dbReference type="InterPro" id="IPR045857">
    <property type="entry name" value="O16G_dom_2"/>
</dbReference>
<protein>
    <submittedName>
        <fullName evidence="4">Alpha-glucosidase</fullName>
        <ecNumber evidence="4">3.2.1.-</ecNumber>
    </submittedName>
</protein>
<comment type="caution">
    <text evidence="4">The sequence shown here is derived from an EMBL/GenBank/DDBJ whole genome shotgun (WGS) entry which is preliminary data.</text>
</comment>
<feature type="domain" description="Glycosyl hydrolase family 13 catalytic" evidence="3">
    <location>
        <begin position="13"/>
        <end position="408"/>
    </location>
</feature>
<dbReference type="InterPro" id="IPR006047">
    <property type="entry name" value="GH13_cat_dom"/>
</dbReference>
<dbReference type="SUPFAM" id="SSF51445">
    <property type="entry name" value="(Trans)glycosidases"/>
    <property type="match status" value="1"/>
</dbReference>
<dbReference type="InterPro" id="IPR017853">
    <property type="entry name" value="GH"/>
</dbReference>
<evidence type="ECO:0000259" key="3">
    <source>
        <dbReference type="SMART" id="SM00642"/>
    </source>
</evidence>
<name>A0ABV3S2B6_9LACO</name>
<sequence length="544" mass="63174">MTTKWWQSAIGYQIYPRSFQDSNADGIGDIPGITSRLPFLKWLGVDFIWLNPIYQSPNIDNGYDISDFQRIAPEYGTLQDLRTLIKSAHQYHIRIIMDLVVNHTSDQHDWFKQARTSRDNPYHDFYIWQKNVNNKTPNDWTNFTDDSVWTYNELTNEWYFHLFATEQPDLNWENKKVRVAIIKMINWWADQNIDGFRLDALSHLKKASFDTPQSKNDHKFDIFVNNRGIEKFLSLLHQTFQSRHLMTVGEAGGVHTDTAKKWTGPDGFIDMIFELEHQVRQTQIPPRADLGQLLRILTYWETFLNDQGWLGLYLENHDQPRSMTVYADNNVDAAKALATLLLTLRGTPFIYQGQELGMTNIIFTSSEQIDDLSTLKNYEQLIAHGRSPDAALTETTSWSRDNARTPIQWSNFGFSDNAVDMTKSWLITNPNTTVLNYHNAILDPESLLHCYRELIAIRQADTVLQTGTFKVLSTRQDNMLVFTRYTSTEQRLIIVSLSQYNQNISLPDFMSSQKWKIIFSTQSSIPKISKTITLKPYQAVILKK</sequence>
<dbReference type="Proteomes" id="UP001556617">
    <property type="component" value="Unassembled WGS sequence"/>
</dbReference>
<evidence type="ECO:0000313" key="5">
    <source>
        <dbReference type="Proteomes" id="UP001556617"/>
    </source>
</evidence>
<evidence type="ECO:0000256" key="1">
    <source>
        <dbReference type="ARBA" id="ARBA00008061"/>
    </source>
</evidence>
<evidence type="ECO:0000256" key="2">
    <source>
        <dbReference type="ARBA" id="ARBA00023295"/>
    </source>
</evidence>
<dbReference type="Pfam" id="PF00128">
    <property type="entry name" value="Alpha-amylase"/>
    <property type="match status" value="1"/>
</dbReference>
<keyword evidence="2 4" id="KW-0326">Glycosidase</keyword>
<dbReference type="CDD" id="cd11333">
    <property type="entry name" value="AmyAc_SI_OligoGlu_DGase"/>
    <property type="match status" value="1"/>
</dbReference>
<dbReference type="InterPro" id="IPR013780">
    <property type="entry name" value="Glyco_hydro_b"/>
</dbReference>
<comment type="similarity">
    <text evidence="1">Belongs to the glycosyl hydrolase 13 family.</text>
</comment>
<dbReference type="PANTHER" id="PTHR10357:SF179">
    <property type="entry name" value="NEUTRAL AND BASIC AMINO ACID TRANSPORT PROTEIN RBAT"/>
    <property type="match status" value="1"/>
</dbReference>
<proteinExistence type="inferred from homology"/>
<dbReference type="EMBL" id="JBFPER010000001">
    <property type="protein sequence ID" value="MEX0380573.1"/>
    <property type="molecule type" value="Genomic_DNA"/>
</dbReference>
<reference evidence="4 5" key="1">
    <citation type="submission" date="2024-07" db="EMBL/GenBank/DDBJ databases">
        <authorList>
            <person name="Yun M."/>
        </authorList>
    </citation>
    <scope>NUCLEOTIDE SEQUENCE [LARGE SCALE GENOMIC DNA]</scope>
    <source>
        <strain evidence="4 5">MS01</strain>
    </source>
</reference>